<proteinExistence type="predicted"/>
<keyword evidence="1" id="KW-1133">Transmembrane helix</keyword>
<name>A0A6V7TTZ1_MELEN</name>
<evidence type="ECO:0000313" key="3">
    <source>
        <dbReference type="Proteomes" id="UP000580250"/>
    </source>
</evidence>
<keyword evidence="1" id="KW-0472">Membrane</keyword>
<gene>
    <name evidence="2" type="ORF">MENT_LOCUS4143</name>
</gene>
<protein>
    <submittedName>
        <fullName evidence="2">Uncharacterized protein</fullName>
    </submittedName>
</protein>
<feature type="transmembrane region" description="Helical" evidence="1">
    <location>
        <begin position="21"/>
        <end position="45"/>
    </location>
</feature>
<dbReference type="AlphaFoldDB" id="A0A6V7TTZ1"/>
<evidence type="ECO:0000256" key="1">
    <source>
        <dbReference type="SAM" id="Phobius"/>
    </source>
</evidence>
<dbReference type="EMBL" id="CAJEWN010000014">
    <property type="protein sequence ID" value="CAD2133846.1"/>
    <property type="molecule type" value="Genomic_DNA"/>
</dbReference>
<reference evidence="2 3" key="1">
    <citation type="submission" date="2020-08" db="EMBL/GenBank/DDBJ databases">
        <authorList>
            <person name="Koutsovoulos G."/>
            <person name="Danchin GJ E."/>
        </authorList>
    </citation>
    <scope>NUCLEOTIDE SEQUENCE [LARGE SCALE GENOMIC DNA]</scope>
</reference>
<accession>A0A6V7TTZ1</accession>
<comment type="caution">
    <text evidence="2">The sequence shown here is derived from an EMBL/GenBank/DDBJ whole genome shotgun (WGS) entry which is preliminary data.</text>
</comment>
<keyword evidence="1" id="KW-0812">Transmembrane</keyword>
<dbReference type="Proteomes" id="UP000580250">
    <property type="component" value="Unassembled WGS sequence"/>
</dbReference>
<organism evidence="2 3">
    <name type="scientific">Meloidogyne enterolobii</name>
    <name type="common">Root-knot nematode worm</name>
    <name type="synonym">Meloidogyne mayaguensis</name>
    <dbReference type="NCBI Taxonomy" id="390850"/>
    <lineage>
        <taxon>Eukaryota</taxon>
        <taxon>Metazoa</taxon>
        <taxon>Ecdysozoa</taxon>
        <taxon>Nematoda</taxon>
        <taxon>Chromadorea</taxon>
        <taxon>Rhabditida</taxon>
        <taxon>Tylenchina</taxon>
        <taxon>Tylenchomorpha</taxon>
        <taxon>Tylenchoidea</taxon>
        <taxon>Meloidogynidae</taxon>
        <taxon>Meloidogyninae</taxon>
        <taxon>Meloidogyne</taxon>
    </lineage>
</organism>
<sequence>MNFQRITLNEGLSNETSQTSLLLLSYRFSIFVLFVISTTILPHILCPFLPGLLLSKCVCPFGY</sequence>
<evidence type="ECO:0000313" key="2">
    <source>
        <dbReference type="EMBL" id="CAD2133846.1"/>
    </source>
</evidence>